<dbReference type="PANTHER" id="PTHR43048:SF3">
    <property type="entry name" value="METHYLMALONYL-COA EPIMERASE, MITOCHONDRIAL"/>
    <property type="match status" value="1"/>
</dbReference>
<proteinExistence type="predicted"/>
<dbReference type="Proteomes" id="UP001218231">
    <property type="component" value="Plasmid unnamed1"/>
</dbReference>
<organism evidence="3 4">
    <name type="scientific">Novosphingobium humi</name>
    <dbReference type="NCBI Taxonomy" id="2282397"/>
    <lineage>
        <taxon>Bacteria</taxon>
        <taxon>Pseudomonadati</taxon>
        <taxon>Pseudomonadota</taxon>
        <taxon>Alphaproteobacteria</taxon>
        <taxon>Sphingomonadales</taxon>
        <taxon>Sphingomonadaceae</taxon>
        <taxon>Novosphingobium</taxon>
    </lineage>
</organism>
<dbReference type="InterPro" id="IPR051785">
    <property type="entry name" value="MMCE/EMCE_epimerase"/>
</dbReference>
<sequence>MAIKGLHHIHLAVQDLSGGIAFAQDFGLHIVDTIGPRTYLRGLGRHPYLVVLEQGTHSAFTGLSFEVESAADLDNAIMRHGAGAIRHLGGPGGGVAVDLRDPNGFTISLVHGVAERTPDPLPPSLLLNQGYDKPRIGNTQEKSPLGPPPVIRLGHVGIYVQDWQASDAWYRDVLGLIPSDLIHVGDENIKVGGFYRLNRGDEFVDHHVVGMFGLPGKQGLHHLSLEVPNSEAQFMAHRWLTQRQRNEVWGVGRHPLGSHVFDVWKDPNGFRYETFSDTDLLNATAPAGLHAIQHMEMDLWSDRDVQNYFA</sequence>
<keyword evidence="4" id="KW-1185">Reference proteome</keyword>
<evidence type="ECO:0000259" key="2">
    <source>
        <dbReference type="PROSITE" id="PS51819"/>
    </source>
</evidence>
<dbReference type="Gene3D" id="3.10.180.10">
    <property type="entry name" value="2,3-Dihydroxybiphenyl 1,2-Dioxygenase, domain 1"/>
    <property type="match status" value="2"/>
</dbReference>
<dbReference type="SUPFAM" id="SSF54593">
    <property type="entry name" value="Glyoxalase/Bleomycin resistance protein/Dihydroxybiphenyl dioxygenase"/>
    <property type="match status" value="1"/>
</dbReference>
<name>A0ABY7U112_9SPHN</name>
<dbReference type="InterPro" id="IPR029068">
    <property type="entry name" value="Glyas_Bleomycin-R_OHBP_Dase"/>
</dbReference>
<dbReference type="InterPro" id="IPR037523">
    <property type="entry name" value="VOC_core"/>
</dbReference>
<dbReference type="Pfam" id="PF00903">
    <property type="entry name" value="Glyoxalase"/>
    <property type="match status" value="1"/>
</dbReference>
<feature type="domain" description="VOC" evidence="2">
    <location>
        <begin position="5"/>
        <end position="112"/>
    </location>
</feature>
<dbReference type="PROSITE" id="PS51819">
    <property type="entry name" value="VOC"/>
    <property type="match status" value="2"/>
</dbReference>
<feature type="domain" description="VOC" evidence="2">
    <location>
        <begin position="152"/>
        <end position="277"/>
    </location>
</feature>
<dbReference type="EMBL" id="CP117418">
    <property type="protein sequence ID" value="WCT79198.1"/>
    <property type="molecule type" value="Genomic_DNA"/>
</dbReference>
<dbReference type="InterPro" id="IPR004360">
    <property type="entry name" value="Glyas_Fos-R_dOase_dom"/>
</dbReference>
<evidence type="ECO:0000313" key="4">
    <source>
        <dbReference type="Proteomes" id="UP001218231"/>
    </source>
</evidence>
<dbReference type="PANTHER" id="PTHR43048">
    <property type="entry name" value="METHYLMALONYL-COA EPIMERASE"/>
    <property type="match status" value="1"/>
</dbReference>
<keyword evidence="3" id="KW-0614">Plasmid</keyword>
<reference evidence="3 4" key="1">
    <citation type="submission" date="2023-02" db="EMBL/GenBank/DDBJ databases">
        <title>Genome sequence of Novosphingobium humi KACC 19094.</title>
        <authorList>
            <person name="Kim S."/>
            <person name="Heo J."/>
            <person name="Kwon S.-W."/>
        </authorList>
    </citation>
    <scope>NUCLEOTIDE SEQUENCE [LARGE SCALE GENOMIC DNA]</scope>
    <source>
        <strain evidence="3 4">KACC 19094</strain>
        <plasmid evidence="3 4">unnamed1</plasmid>
    </source>
</reference>
<dbReference type="RefSeq" id="WP_273619477.1">
    <property type="nucleotide sequence ID" value="NZ_CP117418.1"/>
</dbReference>
<evidence type="ECO:0000256" key="1">
    <source>
        <dbReference type="ARBA" id="ARBA00022723"/>
    </source>
</evidence>
<keyword evidence="1" id="KW-0479">Metal-binding</keyword>
<accession>A0ABY7U112</accession>
<evidence type="ECO:0000313" key="3">
    <source>
        <dbReference type="EMBL" id="WCT79198.1"/>
    </source>
</evidence>
<protein>
    <submittedName>
        <fullName evidence="3">VOC family protein</fullName>
    </submittedName>
</protein>
<gene>
    <name evidence="3" type="ORF">PQ457_19530</name>
</gene>
<geneLocation type="plasmid" evidence="3 4">
    <name>unnamed1</name>
</geneLocation>